<feature type="transmembrane region" description="Helical" evidence="4">
    <location>
        <begin position="346"/>
        <end position="365"/>
    </location>
</feature>
<evidence type="ECO:0000313" key="6">
    <source>
        <dbReference type="EMBL" id="KAK3577970.1"/>
    </source>
</evidence>
<evidence type="ECO:0000256" key="2">
    <source>
        <dbReference type="ARBA" id="ARBA00022989"/>
    </source>
</evidence>
<feature type="transmembrane region" description="Helical" evidence="4">
    <location>
        <begin position="409"/>
        <end position="431"/>
    </location>
</feature>
<reference evidence="6" key="1">
    <citation type="journal article" date="2021" name="Genome Biol. Evol.">
        <title>A High-Quality Reference Genome for a Parasitic Bivalve with Doubly Uniparental Inheritance (Bivalvia: Unionida).</title>
        <authorList>
            <person name="Smith C.H."/>
        </authorList>
    </citation>
    <scope>NUCLEOTIDE SEQUENCE</scope>
    <source>
        <strain evidence="6">CHS0354</strain>
    </source>
</reference>
<evidence type="ECO:0000256" key="1">
    <source>
        <dbReference type="ARBA" id="ARBA00022692"/>
    </source>
</evidence>
<reference evidence="6" key="2">
    <citation type="journal article" date="2021" name="Genome Biol. Evol.">
        <title>Developing a high-quality reference genome for a parasitic bivalve with doubly uniparental inheritance (Bivalvia: Unionida).</title>
        <authorList>
            <person name="Smith C.H."/>
        </authorList>
    </citation>
    <scope>NUCLEOTIDE SEQUENCE</scope>
    <source>
        <strain evidence="6">CHS0354</strain>
        <tissue evidence="6">Mantle</tissue>
    </source>
</reference>
<gene>
    <name evidence="6" type="ORF">CHS0354_008914</name>
</gene>
<keyword evidence="5" id="KW-0732">Signal</keyword>
<feature type="chain" id="PRO_5042036137" description="Sodium-dependent glucose transporter 1-like protein" evidence="5">
    <location>
        <begin position="23"/>
        <end position="477"/>
    </location>
</feature>
<feature type="transmembrane region" description="Helical" evidence="4">
    <location>
        <begin position="320"/>
        <end position="340"/>
    </location>
</feature>
<evidence type="ECO:0000256" key="3">
    <source>
        <dbReference type="ARBA" id="ARBA00023136"/>
    </source>
</evidence>
<evidence type="ECO:0000256" key="4">
    <source>
        <dbReference type="SAM" id="Phobius"/>
    </source>
</evidence>
<sequence length="477" mass="52973">MASQRYLVIKTMFLISIAICKGMYSEIPGATMIDLKILFNANYEQISRSVSARGIGSIIGGFVGGFFMDRFSDWSDLLLAVFLTLGGLVFLFVPFVHDLGFLWFVFFATGIASGVANIAINVGVLQMWEEKAAPPLHAIHMGFGVGALLAPLLANPFLAVVADDQKNGTSAGNITFGNATEHYLKETAVQYPFVIIAFLIIGSGIPFFVYQCFHIKKHKTYSHINSEERRKPSLKEMINPATYADGSLFYGCVMFSLLFVYYFMTVGGEQMFGNFVRSFAVDNLHFSRDHASYLDTTFWACFTVGRFIGIVSSKFLSLRFLLITEVTLNFISVTTMDILATRGQSYLWGFTIAQGLIAAPLYPIGMSFGNTLVKISGVCLTLIEVAGSLGDFTFLWLTGKYYNLYGPHAILYGYQASSILVLIVGIFFLIVSCLRKDRFSRSEFASVELPVSTEVNEVKTSNLNNEKDEEIHIVKNY</sequence>
<keyword evidence="1 4" id="KW-0812">Transmembrane</keyword>
<dbReference type="GO" id="GO:0022857">
    <property type="term" value="F:transmembrane transporter activity"/>
    <property type="evidence" value="ECO:0007669"/>
    <property type="project" value="InterPro"/>
</dbReference>
<feature type="transmembrane region" description="Helical" evidence="4">
    <location>
        <begin position="247"/>
        <end position="264"/>
    </location>
</feature>
<feature type="transmembrane region" description="Helical" evidence="4">
    <location>
        <begin position="136"/>
        <end position="154"/>
    </location>
</feature>
<dbReference type="PANTHER" id="PTHR23121:SF9">
    <property type="entry name" value="SODIUM-DEPENDENT GLUCOSE TRANSPORTER 1"/>
    <property type="match status" value="1"/>
</dbReference>
<proteinExistence type="predicted"/>
<comment type="caution">
    <text evidence="6">The sequence shown here is derived from an EMBL/GenBank/DDBJ whole genome shotgun (WGS) entry which is preliminary data.</text>
</comment>
<feature type="transmembrane region" description="Helical" evidence="4">
    <location>
        <begin position="77"/>
        <end position="95"/>
    </location>
</feature>
<dbReference type="InterPro" id="IPR036259">
    <property type="entry name" value="MFS_trans_sf"/>
</dbReference>
<organism evidence="6 7">
    <name type="scientific">Potamilus streckersoni</name>
    <dbReference type="NCBI Taxonomy" id="2493646"/>
    <lineage>
        <taxon>Eukaryota</taxon>
        <taxon>Metazoa</taxon>
        <taxon>Spiralia</taxon>
        <taxon>Lophotrochozoa</taxon>
        <taxon>Mollusca</taxon>
        <taxon>Bivalvia</taxon>
        <taxon>Autobranchia</taxon>
        <taxon>Heteroconchia</taxon>
        <taxon>Palaeoheterodonta</taxon>
        <taxon>Unionida</taxon>
        <taxon>Unionoidea</taxon>
        <taxon>Unionidae</taxon>
        <taxon>Ambleminae</taxon>
        <taxon>Lampsilini</taxon>
        <taxon>Potamilus</taxon>
    </lineage>
</organism>
<reference evidence="6" key="3">
    <citation type="submission" date="2023-05" db="EMBL/GenBank/DDBJ databases">
        <authorList>
            <person name="Smith C.H."/>
        </authorList>
    </citation>
    <scope>NUCLEOTIDE SEQUENCE</scope>
    <source>
        <strain evidence="6">CHS0354</strain>
        <tissue evidence="6">Mantle</tissue>
    </source>
</reference>
<feature type="signal peptide" evidence="5">
    <location>
        <begin position="1"/>
        <end position="22"/>
    </location>
</feature>
<dbReference type="SUPFAM" id="SSF103473">
    <property type="entry name" value="MFS general substrate transporter"/>
    <property type="match status" value="1"/>
</dbReference>
<feature type="transmembrane region" description="Helical" evidence="4">
    <location>
        <begin position="50"/>
        <end position="68"/>
    </location>
</feature>
<dbReference type="EMBL" id="JAEAOA010000586">
    <property type="protein sequence ID" value="KAK3577970.1"/>
    <property type="molecule type" value="Genomic_DNA"/>
</dbReference>
<dbReference type="PANTHER" id="PTHR23121">
    <property type="entry name" value="SODIUM-DEPENDENT GLUCOSE TRANSPORTER 1"/>
    <property type="match status" value="1"/>
</dbReference>
<evidence type="ECO:0000313" key="7">
    <source>
        <dbReference type="Proteomes" id="UP001195483"/>
    </source>
</evidence>
<dbReference type="Pfam" id="PF07690">
    <property type="entry name" value="MFS_1"/>
    <property type="match status" value="1"/>
</dbReference>
<feature type="transmembrane region" description="Helical" evidence="4">
    <location>
        <begin position="377"/>
        <end position="397"/>
    </location>
</feature>
<evidence type="ECO:0008006" key="8">
    <source>
        <dbReference type="Google" id="ProtNLM"/>
    </source>
</evidence>
<protein>
    <recommendedName>
        <fullName evidence="8">Sodium-dependent glucose transporter 1-like protein</fullName>
    </recommendedName>
</protein>
<keyword evidence="2 4" id="KW-1133">Transmembrane helix</keyword>
<dbReference type="Proteomes" id="UP001195483">
    <property type="component" value="Unassembled WGS sequence"/>
</dbReference>
<evidence type="ECO:0000256" key="5">
    <source>
        <dbReference type="SAM" id="SignalP"/>
    </source>
</evidence>
<dbReference type="Gene3D" id="1.20.1250.20">
    <property type="entry name" value="MFS general substrate transporter like domains"/>
    <property type="match status" value="2"/>
</dbReference>
<accession>A0AAE0RR39</accession>
<feature type="transmembrane region" description="Helical" evidence="4">
    <location>
        <begin position="7"/>
        <end position="24"/>
    </location>
</feature>
<keyword evidence="7" id="KW-1185">Reference proteome</keyword>
<feature type="transmembrane region" description="Helical" evidence="4">
    <location>
        <begin position="291"/>
        <end position="308"/>
    </location>
</feature>
<keyword evidence="3 4" id="KW-0472">Membrane</keyword>
<feature type="transmembrane region" description="Helical" evidence="4">
    <location>
        <begin position="191"/>
        <end position="210"/>
    </location>
</feature>
<name>A0AAE0RR39_9BIVA</name>
<dbReference type="InterPro" id="IPR011701">
    <property type="entry name" value="MFS"/>
</dbReference>
<feature type="transmembrane region" description="Helical" evidence="4">
    <location>
        <begin position="101"/>
        <end position="124"/>
    </location>
</feature>
<dbReference type="AlphaFoldDB" id="A0AAE0RR39"/>